<name>A0ABU0KFG4_9ACTN</name>
<dbReference type="PROSITE" id="PS51257">
    <property type="entry name" value="PROKAR_LIPOPROTEIN"/>
    <property type="match status" value="1"/>
</dbReference>
<comment type="caution">
    <text evidence="2">The sequence shown here is derived from an EMBL/GenBank/DDBJ whole genome shotgun (WGS) entry which is preliminary data.</text>
</comment>
<keyword evidence="3" id="KW-1185">Reference proteome</keyword>
<feature type="region of interest" description="Disordered" evidence="1">
    <location>
        <begin position="30"/>
        <end position="79"/>
    </location>
</feature>
<gene>
    <name evidence="2" type="ORF">QO019_002988</name>
</gene>
<evidence type="ECO:0000313" key="2">
    <source>
        <dbReference type="EMBL" id="MDQ0488133.1"/>
    </source>
</evidence>
<proteinExistence type="predicted"/>
<organism evidence="2 3">
    <name type="scientific">Streptomyces thermodiastaticus</name>
    <dbReference type="NCBI Taxonomy" id="44061"/>
    <lineage>
        <taxon>Bacteria</taxon>
        <taxon>Bacillati</taxon>
        <taxon>Actinomycetota</taxon>
        <taxon>Actinomycetes</taxon>
        <taxon>Kitasatosporales</taxon>
        <taxon>Streptomycetaceae</taxon>
        <taxon>Streptomyces</taxon>
    </lineage>
</organism>
<evidence type="ECO:0000313" key="3">
    <source>
        <dbReference type="Proteomes" id="UP001236795"/>
    </source>
</evidence>
<sequence>MRTSRTAFTAAAALTLSTLLTSCTGGGEAYVPPVPDASQSTVEPPPQEPLTAPEADLGEKEVLAEGPRRGPWKGATTTNLPKGELRITVHCLSQSKPTDLTVTVDNGGFDVRCSNLHQTIIMNGWGATSAGKFRLTVATEETVRWYISARVSPR</sequence>
<feature type="compositionally biased region" description="Basic and acidic residues" evidence="1">
    <location>
        <begin position="57"/>
        <end position="68"/>
    </location>
</feature>
<protein>
    <recommendedName>
        <fullName evidence="4">Secreted protein</fullName>
    </recommendedName>
</protein>
<evidence type="ECO:0008006" key="4">
    <source>
        <dbReference type="Google" id="ProtNLM"/>
    </source>
</evidence>
<accession>A0ABU0KFG4</accession>
<dbReference type="RefSeq" id="WP_019525205.1">
    <property type="nucleotide sequence ID" value="NZ_JAUSWC010000009.1"/>
</dbReference>
<reference evidence="2 3" key="1">
    <citation type="submission" date="2023-07" db="EMBL/GenBank/DDBJ databases">
        <title>Genomic Encyclopedia of Type Strains, Phase IV (KMG-IV): sequencing the most valuable type-strain genomes for metagenomic binning, comparative biology and taxonomic classification.</title>
        <authorList>
            <person name="Goeker M."/>
        </authorList>
    </citation>
    <scope>NUCLEOTIDE SEQUENCE [LARGE SCALE GENOMIC DNA]</scope>
    <source>
        <strain evidence="2 3">DSM 40573</strain>
    </source>
</reference>
<dbReference type="EMBL" id="JAUSWC010000009">
    <property type="protein sequence ID" value="MDQ0488133.1"/>
    <property type="molecule type" value="Genomic_DNA"/>
</dbReference>
<evidence type="ECO:0000256" key="1">
    <source>
        <dbReference type="SAM" id="MobiDB-lite"/>
    </source>
</evidence>
<dbReference type="Proteomes" id="UP001236795">
    <property type="component" value="Unassembled WGS sequence"/>
</dbReference>